<feature type="signal peptide" evidence="1">
    <location>
        <begin position="1"/>
        <end position="23"/>
    </location>
</feature>
<gene>
    <name evidence="2" type="ORF">E6K78_04105</name>
</gene>
<dbReference type="SUPFAM" id="SSF56925">
    <property type="entry name" value="OMPA-like"/>
    <property type="match status" value="1"/>
</dbReference>
<keyword evidence="1" id="KW-0732">Signal</keyword>
<dbReference type="EMBL" id="VBOY01000033">
    <property type="protein sequence ID" value="TMQ67683.1"/>
    <property type="molecule type" value="Genomic_DNA"/>
</dbReference>
<evidence type="ECO:0000313" key="3">
    <source>
        <dbReference type="Proteomes" id="UP000316609"/>
    </source>
</evidence>
<organism evidence="2 3">
    <name type="scientific">Eiseniibacteriota bacterium</name>
    <dbReference type="NCBI Taxonomy" id="2212470"/>
    <lineage>
        <taxon>Bacteria</taxon>
        <taxon>Candidatus Eiseniibacteriota</taxon>
    </lineage>
</organism>
<evidence type="ECO:0008006" key="4">
    <source>
        <dbReference type="Google" id="ProtNLM"/>
    </source>
</evidence>
<comment type="caution">
    <text evidence="2">The sequence shown here is derived from an EMBL/GenBank/DDBJ whole genome shotgun (WGS) entry which is preliminary data.</text>
</comment>
<reference evidence="2 3" key="1">
    <citation type="journal article" date="2019" name="Nat. Microbiol.">
        <title>Mediterranean grassland soil C-N compound turnover is dependent on rainfall and depth, and is mediated by genomically divergent microorganisms.</title>
        <authorList>
            <person name="Diamond S."/>
            <person name="Andeer P.F."/>
            <person name="Li Z."/>
            <person name="Crits-Christoph A."/>
            <person name="Burstein D."/>
            <person name="Anantharaman K."/>
            <person name="Lane K.R."/>
            <person name="Thomas B.C."/>
            <person name="Pan C."/>
            <person name="Northen T.R."/>
            <person name="Banfield J.F."/>
        </authorList>
    </citation>
    <scope>NUCLEOTIDE SEQUENCE [LARGE SCALE GENOMIC DNA]</scope>
    <source>
        <strain evidence="2">WS_8</strain>
    </source>
</reference>
<protein>
    <recommendedName>
        <fullName evidence="4">Porin family protein</fullName>
    </recommendedName>
</protein>
<dbReference type="Gene3D" id="2.40.160.20">
    <property type="match status" value="1"/>
</dbReference>
<proteinExistence type="predicted"/>
<dbReference type="InterPro" id="IPR011250">
    <property type="entry name" value="OMP/PagP_B-barrel"/>
</dbReference>
<evidence type="ECO:0000256" key="1">
    <source>
        <dbReference type="SAM" id="SignalP"/>
    </source>
</evidence>
<evidence type="ECO:0000313" key="2">
    <source>
        <dbReference type="EMBL" id="TMQ67683.1"/>
    </source>
</evidence>
<dbReference type="AlphaFoldDB" id="A0A538TVM3"/>
<feature type="chain" id="PRO_5021904925" description="Porin family protein" evidence="1">
    <location>
        <begin position="24"/>
        <end position="213"/>
    </location>
</feature>
<sequence>MKRSCCIALALAALLLGPAAARAQVFGQFTHAQTVPVNGHLFGAYLDASENFFGVLTQLRLSFYPNVDFGFQGGLTRIDFGRSDATAVRLGGDFKYWSLRASDGAPFDLAVGAGLGVDTGDRINVLMLGPSVVASRDLSIGSSTPVTPYVGVGLLISNLDVHDSESTDISVPLKVGSEFRIAEELRLIAEFQFRIKDDFNDNLSFVTGVNLPF</sequence>
<accession>A0A538TVM3</accession>
<name>A0A538TVM3_UNCEI</name>
<dbReference type="Proteomes" id="UP000316609">
    <property type="component" value="Unassembled WGS sequence"/>
</dbReference>